<dbReference type="AlphaFoldDB" id="C5BUQ1"/>
<keyword evidence="2" id="KW-1185">Reference proteome</keyword>
<accession>C5BUQ1</accession>
<dbReference type="STRING" id="471853.Bcav_0009"/>
<dbReference type="Proteomes" id="UP000007962">
    <property type="component" value="Chromosome"/>
</dbReference>
<sequence>MKKLLLLAAIAAVGYVVWRKAAEERAERDLWAEVTDPLEG</sequence>
<dbReference type="NCBIfam" id="NF038356">
    <property type="entry name" value="actino_DLW39"/>
    <property type="match status" value="1"/>
</dbReference>
<reference evidence="1 2" key="1">
    <citation type="journal article" date="2009" name="Stand. Genomic Sci.">
        <title>Complete genome sequence of Beutenbergia cavernae type strain (HKI 0122).</title>
        <authorList>
            <person name="Land M."/>
            <person name="Pukall R."/>
            <person name="Abt B."/>
            <person name="Goker M."/>
            <person name="Rohde M."/>
            <person name="Glavina Del Rio T."/>
            <person name="Tice H."/>
            <person name="Copeland A."/>
            <person name="Cheng J.F."/>
            <person name="Lucas S."/>
            <person name="Chen F."/>
            <person name="Nolan M."/>
            <person name="Bruce D."/>
            <person name="Goodwin L."/>
            <person name="Pitluck S."/>
            <person name="Ivanova N."/>
            <person name="Mavromatis K."/>
            <person name="Ovchinnikova G."/>
            <person name="Pati A."/>
            <person name="Chen A."/>
            <person name="Palaniappan K."/>
            <person name="Hauser L."/>
            <person name="Chang Y.J."/>
            <person name="Jefferies C.C."/>
            <person name="Saunders E."/>
            <person name="Brettin T."/>
            <person name="Detter J.C."/>
            <person name="Han C."/>
            <person name="Chain P."/>
            <person name="Bristow J."/>
            <person name="Eisen J.A."/>
            <person name="Markowitz V."/>
            <person name="Hugenholtz P."/>
            <person name="Kyrpides N.C."/>
            <person name="Klenk H.P."/>
            <person name="Lapidus A."/>
        </authorList>
    </citation>
    <scope>NUCLEOTIDE SEQUENCE [LARGE SCALE GENOMIC DNA]</scope>
    <source>
        <strain evidence="2">ATCC BAA-8 / DSM 12333 / NBRC 16432</strain>
    </source>
</reference>
<organism evidence="1 2">
    <name type="scientific">Beutenbergia cavernae (strain ATCC BAA-8 / DSM 12333 / CCUG 43141 / JCM 11478 / NBRC 16432 / NCIMB 13614 / HKI 0122)</name>
    <dbReference type="NCBI Taxonomy" id="471853"/>
    <lineage>
        <taxon>Bacteria</taxon>
        <taxon>Bacillati</taxon>
        <taxon>Actinomycetota</taxon>
        <taxon>Actinomycetes</taxon>
        <taxon>Micrococcales</taxon>
        <taxon>Beutenbergiaceae</taxon>
        <taxon>Beutenbergia</taxon>
    </lineage>
</organism>
<dbReference type="eggNOG" id="ENOG5033DKT">
    <property type="taxonomic scope" value="Bacteria"/>
</dbReference>
<evidence type="ECO:0000313" key="2">
    <source>
        <dbReference type="Proteomes" id="UP000007962"/>
    </source>
</evidence>
<protein>
    <submittedName>
        <fullName evidence="1">Uncharacterized protein</fullName>
    </submittedName>
</protein>
<dbReference type="HOGENOM" id="CLU_213427_4_0_11"/>
<evidence type="ECO:0000313" key="1">
    <source>
        <dbReference type="EMBL" id="ACQ78275.1"/>
    </source>
</evidence>
<name>C5BUQ1_BEUC1</name>
<dbReference type="EMBL" id="CP001618">
    <property type="protein sequence ID" value="ACQ78275.1"/>
    <property type="molecule type" value="Genomic_DNA"/>
</dbReference>
<dbReference type="RefSeq" id="WP_012725055.1">
    <property type="nucleotide sequence ID" value="NC_012669.1"/>
</dbReference>
<proteinExistence type="predicted"/>
<dbReference type="InterPro" id="IPR047990">
    <property type="entry name" value="DLW39-like"/>
</dbReference>
<dbReference type="KEGG" id="bcv:Bcav_0009"/>
<gene>
    <name evidence="1" type="ordered locus">Bcav_0009</name>
</gene>